<feature type="signal peptide" evidence="3">
    <location>
        <begin position="1"/>
        <end position="18"/>
    </location>
</feature>
<feature type="region of interest" description="Disordered" evidence="2">
    <location>
        <begin position="177"/>
        <end position="200"/>
    </location>
</feature>
<dbReference type="EMBL" id="JACHGF010000001">
    <property type="protein sequence ID" value="MBB5282643.1"/>
    <property type="molecule type" value="Genomic_DNA"/>
</dbReference>
<name>A0A840TN45_9BACT</name>
<evidence type="ECO:0000256" key="2">
    <source>
        <dbReference type="SAM" id="MobiDB-lite"/>
    </source>
</evidence>
<proteinExistence type="predicted"/>
<keyword evidence="6" id="KW-1185">Reference proteome</keyword>
<reference evidence="5 6" key="1">
    <citation type="submission" date="2020-08" db="EMBL/GenBank/DDBJ databases">
        <title>Genomic Encyclopedia of Type Strains, Phase IV (KMG-IV): sequencing the most valuable type-strain genomes for metagenomic binning, comparative biology and taxonomic classification.</title>
        <authorList>
            <person name="Goeker M."/>
        </authorList>
    </citation>
    <scope>NUCLEOTIDE SEQUENCE [LARGE SCALE GENOMIC DNA]</scope>
    <source>
        <strain evidence="5 6">DSM 105074</strain>
    </source>
</reference>
<keyword evidence="1" id="KW-0238">DNA-binding</keyword>
<gene>
    <name evidence="5" type="ORF">HNQ92_000764</name>
</gene>
<feature type="compositionally biased region" description="Polar residues" evidence="2">
    <location>
        <begin position="184"/>
        <end position="194"/>
    </location>
</feature>
<evidence type="ECO:0000259" key="4">
    <source>
        <dbReference type="PROSITE" id="PS50039"/>
    </source>
</evidence>
<dbReference type="GO" id="GO:0003700">
    <property type="term" value="F:DNA-binding transcription factor activity"/>
    <property type="evidence" value="ECO:0007669"/>
    <property type="project" value="InterPro"/>
</dbReference>
<comment type="caution">
    <text evidence="5">The sequence shown here is derived from an EMBL/GenBank/DDBJ whole genome shotgun (WGS) entry which is preliminary data.</text>
</comment>
<dbReference type="InterPro" id="IPR001766">
    <property type="entry name" value="Fork_head_dom"/>
</dbReference>
<evidence type="ECO:0000256" key="1">
    <source>
        <dbReference type="ARBA" id="ARBA00023125"/>
    </source>
</evidence>
<evidence type="ECO:0000313" key="6">
    <source>
        <dbReference type="Proteomes" id="UP000557307"/>
    </source>
</evidence>
<dbReference type="PROSITE" id="PS50039">
    <property type="entry name" value="FORK_HEAD_3"/>
    <property type="match status" value="1"/>
</dbReference>
<feature type="chain" id="PRO_5033034223" description="Fork-head domain-containing protein" evidence="3">
    <location>
        <begin position="19"/>
        <end position="200"/>
    </location>
</feature>
<protein>
    <recommendedName>
        <fullName evidence="4">Fork-head domain-containing protein</fullName>
    </recommendedName>
</protein>
<dbReference type="GO" id="GO:0043565">
    <property type="term" value="F:sequence-specific DNA binding"/>
    <property type="evidence" value="ECO:0007669"/>
    <property type="project" value="InterPro"/>
</dbReference>
<evidence type="ECO:0000256" key="3">
    <source>
        <dbReference type="SAM" id="SignalP"/>
    </source>
</evidence>
<dbReference type="AlphaFoldDB" id="A0A840TN45"/>
<organism evidence="5 6">
    <name type="scientific">Rhabdobacter roseus</name>
    <dbReference type="NCBI Taxonomy" id="1655419"/>
    <lineage>
        <taxon>Bacteria</taxon>
        <taxon>Pseudomonadati</taxon>
        <taxon>Bacteroidota</taxon>
        <taxon>Cytophagia</taxon>
        <taxon>Cytophagales</taxon>
        <taxon>Cytophagaceae</taxon>
        <taxon>Rhabdobacter</taxon>
    </lineage>
</organism>
<feature type="domain" description="Fork-head" evidence="4">
    <location>
        <begin position="46"/>
        <end position="200"/>
    </location>
</feature>
<dbReference type="Proteomes" id="UP000557307">
    <property type="component" value="Unassembled WGS sequence"/>
</dbReference>
<accession>A0A840TN45</accession>
<sequence length="200" mass="23117">MKVLTTLLWLALASASYAQMLRQTYLSDTLVAKELRTFLIDCYKANPTYGEKGVVYLIYHSNSSDSLVTIQLYQALDDRYKYFAYPPASYAHFLEKVILIYHGFYNSSDWTEEQRTFLLEEIGSRVQTTQSRDAGWVETYRRNGSLKARYQKVIPPPDDTPFNRFIQINTRTGQVTVRPRTDGGSLSNPFASTSTRKRHR</sequence>
<keyword evidence="3" id="KW-0732">Signal</keyword>
<dbReference type="RefSeq" id="WP_184171125.1">
    <property type="nucleotide sequence ID" value="NZ_JACHGF010000001.1"/>
</dbReference>
<evidence type="ECO:0000313" key="5">
    <source>
        <dbReference type="EMBL" id="MBB5282643.1"/>
    </source>
</evidence>